<evidence type="ECO:0008006" key="4">
    <source>
        <dbReference type="Google" id="ProtNLM"/>
    </source>
</evidence>
<evidence type="ECO:0000256" key="1">
    <source>
        <dbReference type="ARBA" id="ARBA00009003"/>
    </source>
</evidence>
<dbReference type="InterPro" id="IPR039367">
    <property type="entry name" value="Och1-like"/>
</dbReference>
<dbReference type="SUPFAM" id="SSF53448">
    <property type="entry name" value="Nucleotide-diphospho-sugar transferases"/>
    <property type="match status" value="1"/>
</dbReference>
<dbReference type="GO" id="GO:0006487">
    <property type="term" value="P:protein N-linked glycosylation"/>
    <property type="evidence" value="ECO:0007669"/>
    <property type="project" value="TreeGrafter"/>
</dbReference>
<accession>S3D9A8</accession>
<dbReference type="eggNOG" id="ENOG502R7TT">
    <property type="taxonomic scope" value="Eukaryota"/>
</dbReference>
<name>S3D9A8_GLAL2</name>
<gene>
    <name evidence="2" type="ORF">GLAREA_10768</name>
</gene>
<dbReference type="InterPro" id="IPR029044">
    <property type="entry name" value="Nucleotide-diphossugar_trans"/>
</dbReference>
<evidence type="ECO:0000313" key="3">
    <source>
        <dbReference type="Proteomes" id="UP000016922"/>
    </source>
</evidence>
<dbReference type="Proteomes" id="UP000016922">
    <property type="component" value="Unassembled WGS sequence"/>
</dbReference>
<dbReference type="Pfam" id="PF04488">
    <property type="entry name" value="Gly_transf_sug"/>
    <property type="match status" value="1"/>
</dbReference>
<dbReference type="GeneID" id="19469813"/>
<dbReference type="InterPro" id="IPR007577">
    <property type="entry name" value="GlycoTrfase_DXD_sugar-bd_CS"/>
</dbReference>
<dbReference type="GO" id="GO:0000009">
    <property type="term" value="F:alpha-1,6-mannosyltransferase activity"/>
    <property type="evidence" value="ECO:0007669"/>
    <property type="project" value="InterPro"/>
</dbReference>
<dbReference type="OMA" id="WRYERIT"/>
<keyword evidence="3" id="KW-1185">Reference proteome</keyword>
<organism evidence="2 3">
    <name type="scientific">Glarea lozoyensis (strain ATCC 20868 / MF5171)</name>
    <dbReference type="NCBI Taxonomy" id="1116229"/>
    <lineage>
        <taxon>Eukaryota</taxon>
        <taxon>Fungi</taxon>
        <taxon>Dikarya</taxon>
        <taxon>Ascomycota</taxon>
        <taxon>Pezizomycotina</taxon>
        <taxon>Leotiomycetes</taxon>
        <taxon>Helotiales</taxon>
        <taxon>Helotiaceae</taxon>
        <taxon>Glarea</taxon>
    </lineage>
</organism>
<sequence length="216" mass="24442">METYVHTRFSHLPTIVETFSNLTDPIMRADMLRYMVMRADGGIWADIDVLPHKPITEWTPPEFGESVNMVVGIENDHNKQPIWPGSPYSVQLAQYTILAKPNHPAMVTLVDRVSENIRSLMASKAGANPSNTFEEVMTTTGPFVFTDVMMKYFKHISGEEHTGDELNGLQEPRQIGDVLVLPKDCFGWLPHENTHPKDYILVEHLFIGSWRGSHPG</sequence>
<dbReference type="PANTHER" id="PTHR31834">
    <property type="entry name" value="INITIATION-SPECIFIC ALPHA-1,6-MANNOSYLTRANSFERASE"/>
    <property type="match status" value="1"/>
</dbReference>
<dbReference type="PANTHER" id="PTHR31834:SF8">
    <property type="entry name" value="TRANSFERASE, PUTATIVE (AFU_ORTHOLOGUE AFUA_6G14040)-RELATED"/>
    <property type="match status" value="1"/>
</dbReference>
<dbReference type="Gene3D" id="3.90.550.20">
    <property type="match status" value="1"/>
</dbReference>
<dbReference type="GO" id="GO:0000136">
    <property type="term" value="C:mannan polymerase complex"/>
    <property type="evidence" value="ECO:0007669"/>
    <property type="project" value="TreeGrafter"/>
</dbReference>
<dbReference type="AlphaFoldDB" id="S3D9A8"/>
<dbReference type="EMBL" id="KE145355">
    <property type="protein sequence ID" value="EPE35072.1"/>
    <property type="molecule type" value="Genomic_DNA"/>
</dbReference>
<dbReference type="KEGG" id="glz:GLAREA_10768"/>
<evidence type="ECO:0000313" key="2">
    <source>
        <dbReference type="EMBL" id="EPE35072.1"/>
    </source>
</evidence>
<dbReference type="STRING" id="1116229.S3D9A8"/>
<proteinExistence type="inferred from homology"/>
<dbReference type="OrthoDB" id="409543at2759"/>
<dbReference type="RefSeq" id="XP_008078059.1">
    <property type="nucleotide sequence ID" value="XM_008079868.1"/>
</dbReference>
<dbReference type="HOGENOM" id="CLU_022381_0_1_1"/>
<comment type="similarity">
    <text evidence="1">Belongs to the glycosyltransferase 32 family.</text>
</comment>
<reference evidence="2 3" key="1">
    <citation type="journal article" date="2013" name="BMC Genomics">
        <title>Genomics-driven discovery of the pneumocandin biosynthetic gene cluster in the fungus Glarea lozoyensis.</title>
        <authorList>
            <person name="Chen L."/>
            <person name="Yue Q."/>
            <person name="Zhang X."/>
            <person name="Xiang M."/>
            <person name="Wang C."/>
            <person name="Li S."/>
            <person name="Che Y."/>
            <person name="Ortiz-Lopez F.J."/>
            <person name="Bills G.F."/>
            <person name="Liu X."/>
            <person name="An Z."/>
        </authorList>
    </citation>
    <scope>NUCLEOTIDE SEQUENCE [LARGE SCALE GENOMIC DNA]</scope>
    <source>
        <strain evidence="3">ATCC 20868 / MF5171</strain>
    </source>
</reference>
<protein>
    <recommendedName>
        <fullName evidence="4">Initiation-specific alpha-1,6-mannosyltransferase</fullName>
    </recommendedName>
</protein>